<proteinExistence type="predicted"/>
<comment type="caution">
    <text evidence="1">The sequence shown here is derived from an EMBL/GenBank/DDBJ whole genome shotgun (WGS) entry which is preliminary data.</text>
</comment>
<dbReference type="EMBL" id="DTKJ01000021">
    <property type="protein sequence ID" value="HGZ11235.1"/>
    <property type="molecule type" value="Genomic_DNA"/>
</dbReference>
<evidence type="ECO:0000313" key="1">
    <source>
        <dbReference type="EMBL" id="HGZ11235.1"/>
    </source>
</evidence>
<dbReference type="InterPro" id="IPR021952">
    <property type="entry name" value="Flpp3-like"/>
</dbReference>
<accession>A0A7C5AL48</accession>
<gene>
    <name evidence="1" type="ORF">ENW48_03335</name>
</gene>
<protein>
    <submittedName>
        <fullName evidence="1">DUF3568 family protein</fullName>
    </submittedName>
</protein>
<dbReference type="PROSITE" id="PS51257">
    <property type="entry name" value="PROKAR_LIPOPROTEIN"/>
    <property type="match status" value="1"/>
</dbReference>
<organism evidence="1">
    <name type="scientific">Desulfobacca acetoxidans</name>
    <dbReference type="NCBI Taxonomy" id="60893"/>
    <lineage>
        <taxon>Bacteria</taxon>
        <taxon>Pseudomonadati</taxon>
        <taxon>Thermodesulfobacteriota</taxon>
        <taxon>Desulfobaccia</taxon>
        <taxon>Desulfobaccales</taxon>
        <taxon>Desulfobaccaceae</taxon>
        <taxon>Desulfobacca</taxon>
    </lineage>
</organism>
<dbReference type="Pfam" id="PF12092">
    <property type="entry name" value="DUF3568"/>
    <property type="match status" value="1"/>
</dbReference>
<sequence length="135" mass="14619">MPGRKLIFGGVILSLFLTSGCALALLGVGAAAGIGAYTWVEGTMEKDYPRVMQPTFQACVAACRDMQLTIKKEAYHPLNSVILATTPDGTNVDIQLVARPNDITTVKVRFGFMGNKDNSAYFHRNVMRHLGIKGS</sequence>
<name>A0A7C5AL48_9BACT</name>
<reference evidence="1" key="1">
    <citation type="journal article" date="2020" name="mSystems">
        <title>Genome- and Community-Level Interaction Insights into Carbon Utilization and Element Cycling Functions of Hydrothermarchaeota in Hydrothermal Sediment.</title>
        <authorList>
            <person name="Zhou Z."/>
            <person name="Liu Y."/>
            <person name="Xu W."/>
            <person name="Pan J."/>
            <person name="Luo Z.H."/>
            <person name="Li M."/>
        </authorList>
    </citation>
    <scope>NUCLEOTIDE SEQUENCE [LARGE SCALE GENOMIC DNA]</scope>
    <source>
        <strain evidence="1">SpSt-853</strain>
    </source>
</reference>
<dbReference type="AlphaFoldDB" id="A0A7C5AL48"/>